<dbReference type="GO" id="GO:0046491">
    <property type="term" value="P:L-methylmalonyl-CoA metabolic process"/>
    <property type="evidence" value="ECO:0007669"/>
    <property type="project" value="TreeGrafter"/>
</dbReference>
<dbReference type="InterPro" id="IPR051785">
    <property type="entry name" value="MMCE/EMCE_epimerase"/>
</dbReference>
<dbReference type="PANTHER" id="PTHR43048">
    <property type="entry name" value="METHYLMALONYL-COA EPIMERASE"/>
    <property type="match status" value="1"/>
</dbReference>
<dbReference type="Gene3D" id="3.10.180.10">
    <property type="entry name" value="2,3-Dihydroxybiphenyl 1,2-Dioxygenase, domain 1"/>
    <property type="match status" value="2"/>
</dbReference>
<keyword evidence="1" id="KW-0479">Metal-binding</keyword>
<dbReference type="InterPro" id="IPR004360">
    <property type="entry name" value="Glyas_Fos-R_dOase_dom"/>
</dbReference>
<dbReference type="PROSITE" id="PS51819">
    <property type="entry name" value="VOC"/>
    <property type="match status" value="2"/>
</dbReference>
<dbReference type="Pfam" id="PF00903">
    <property type="entry name" value="Glyoxalase"/>
    <property type="match status" value="1"/>
</dbReference>
<sequence length="286" mass="31919">MRSIKVLRHGHINQFAKNYDHVMAFYREVFDADVFLEFEEPDFGGKNAVYVAGSTAFELFAPTDPNLSIGASITRFGERWHSLEWTVPNLDEAVEVINEHGIRITDRSPGNYVFLHPRDCFGLCLEITDHFFPGDPRDQDEWIASQGANTNPVGINGGPVITLCVPSVDSAINWITTFTGQEVDHDHRPTHQLGRAVNFGDHVIEFVTPSPLSEDDKLRETLEARGASMFAVTLPVTSLERTSAYLASKGLTVTKIRRAGNEYLVLDERETDGALLQFIEHDANSS</sequence>
<dbReference type="SUPFAM" id="SSF54593">
    <property type="entry name" value="Glyoxalase/Bleomycin resistance protein/Dihydroxybiphenyl dioxygenase"/>
    <property type="match status" value="2"/>
</dbReference>
<organism evidence="3">
    <name type="scientific">freshwater metagenome</name>
    <dbReference type="NCBI Taxonomy" id="449393"/>
    <lineage>
        <taxon>unclassified sequences</taxon>
        <taxon>metagenomes</taxon>
        <taxon>ecological metagenomes</taxon>
    </lineage>
</organism>
<reference evidence="3" key="1">
    <citation type="submission" date="2020-05" db="EMBL/GenBank/DDBJ databases">
        <authorList>
            <person name="Chiriac C."/>
            <person name="Salcher M."/>
            <person name="Ghai R."/>
            <person name="Kavagutti S V."/>
        </authorList>
    </citation>
    <scope>NUCLEOTIDE SEQUENCE</scope>
</reference>
<dbReference type="InterPro" id="IPR029068">
    <property type="entry name" value="Glyas_Bleomycin-R_OHBP_Dase"/>
</dbReference>
<proteinExistence type="predicted"/>
<evidence type="ECO:0000256" key="1">
    <source>
        <dbReference type="ARBA" id="ARBA00022723"/>
    </source>
</evidence>
<protein>
    <submittedName>
        <fullName evidence="3">Unannotated protein</fullName>
    </submittedName>
</protein>
<evidence type="ECO:0000313" key="3">
    <source>
        <dbReference type="EMBL" id="CAB4912815.1"/>
    </source>
</evidence>
<feature type="domain" description="VOC" evidence="2">
    <location>
        <begin position="157"/>
        <end position="281"/>
    </location>
</feature>
<accession>A0A6J7H8G3</accession>
<evidence type="ECO:0000259" key="2">
    <source>
        <dbReference type="PROSITE" id="PS51819"/>
    </source>
</evidence>
<name>A0A6J7H8G3_9ZZZZ</name>
<dbReference type="GO" id="GO:0004493">
    <property type="term" value="F:methylmalonyl-CoA epimerase activity"/>
    <property type="evidence" value="ECO:0007669"/>
    <property type="project" value="TreeGrafter"/>
</dbReference>
<dbReference type="InterPro" id="IPR037523">
    <property type="entry name" value="VOC_core"/>
</dbReference>
<feature type="domain" description="VOC" evidence="2">
    <location>
        <begin position="8"/>
        <end position="130"/>
    </location>
</feature>
<dbReference type="EMBL" id="CAFBMO010000058">
    <property type="protein sequence ID" value="CAB4912815.1"/>
    <property type="molecule type" value="Genomic_DNA"/>
</dbReference>
<dbReference type="AlphaFoldDB" id="A0A6J7H8G3"/>
<dbReference type="PANTHER" id="PTHR43048:SF3">
    <property type="entry name" value="METHYLMALONYL-COA EPIMERASE, MITOCHONDRIAL"/>
    <property type="match status" value="1"/>
</dbReference>
<dbReference type="GO" id="GO:0046872">
    <property type="term" value="F:metal ion binding"/>
    <property type="evidence" value="ECO:0007669"/>
    <property type="project" value="UniProtKB-KW"/>
</dbReference>
<gene>
    <name evidence="3" type="ORF">UFOPK3576_01240</name>
</gene>